<keyword evidence="5" id="KW-0805">Transcription regulation</keyword>
<dbReference type="PANTHER" id="PTHR31251">
    <property type="entry name" value="SQUAMOSA PROMOTER-BINDING-LIKE PROTEIN 4"/>
    <property type="match status" value="1"/>
</dbReference>
<keyword evidence="6" id="KW-0238">DNA-binding</keyword>
<evidence type="ECO:0000259" key="11">
    <source>
        <dbReference type="PROSITE" id="PS51141"/>
    </source>
</evidence>
<dbReference type="FunFam" id="4.10.1100.10:FF:000001">
    <property type="entry name" value="Squamosa promoter-binding-like protein 14"/>
    <property type="match status" value="1"/>
</dbReference>
<dbReference type="InterPro" id="IPR044817">
    <property type="entry name" value="SBP-like"/>
</dbReference>
<feature type="domain" description="SBP-type" evidence="11">
    <location>
        <begin position="191"/>
        <end position="268"/>
    </location>
</feature>
<dbReference type="SUPFAM" id="SSF103612">
    <property type="entry name" value="SBT domain"/>
    <property type="match status" value="1"/>
</dbReference>
<feature type="compositionally biased region" description="Basic residues" evidence="10">
    <location>
        <begin position="72"/>
        <end position="97"/>
    </location>
</feature>
<evidence type="ECO:0000256" key="1">
    <source>
        <dbReference type="ARBA" id="ARBA00004123"/>
    </source>
</evidence>
<dbReference type="InterPro" id="IPR004333">
    <property type="entry name" value="SBP_dom"/>
</dbReference>
<evidence type="ECO:0000256" key="8">
    <source>
        <dbReference type="ARBA" id="ARBA00023242"/>
    </source>
</evidence>
<keyword evidence="4" id="KW-0862">Zinc</keyword>
<reference evidence="12" key="1">
    <citation type="submission" date="2017-04" db="EMBL/GenBank/DDBJ databases">
        <authorList>
            <person name="Afonso C.L."/>
            <person name="Miller P.J."/>
            <person name="Scott M.A."/>
            <person name="Spackman E."/>
            <person name="Goraichik I."/>
            <person name="Dimitrov K.M."/>
            <person name="Suarez D.L."/>
            <person name="Swayne D.E."/>
        </authorList>
    </citation>
    <scope>NUCLEOTIDE SEQUENCE</scope>
</reference>
<comment type="subcellular location">
    <subcellularLocation>
        <location evidence="1">Nucleus</location>
    </subcellularLocation>
</comment>
<dbReference type="PROSITE" id="PS51141">
    <property type="entry name" value="ZF_SBP"/>
    <property type="match status" value="1"/>
</dbReference>
<evidence type="ECO:0000256" key="2">
    <source>
        <dbReference type="ARBA" id="ARBA00022723"/>
    </source>
</evidence>
<proteinExistence type="evidence at transcript level"/>
<evidence type="ECO:0000256" key="6">
    <source>
        <dbReference type="ARBA" id="ARBA00023125"/>
    </source>
</evidence>
<dbReference type="AlphaFoldDB" id="A0A2R4K340"/>
<name>A0A2R4K340_LITCN</name>
<evidence type="ECO:0000256" key="5">
    <source>
        <dbReference type="ARBA" id="ARBA00023015"/>
    </source>
</evidence>
<dbReference type="EMBL" id="MF039338">
    <property type="protein sequence ID" value="AVV48327.1"/>
    <property type="molecule type" value="mRNA"/>
</dbReference>
<dbReference type="GO" id="GO:0008270">
    <property type="term" value="F:zinc ion binding"/>
    <property type="evidence" value="ECO:0007669"/>
    <property type="project" value="UniProtKB-KW"/>
</dbReference>
<evidence type="ECO:0000256" key="9">
    <source>
        <dbReference type="PROSITE-ProRule" id="PRU00470"/>
    </source>
</evidence>
<dbReference type="PANTHER" id="PTHR31251:SF180">
    <property type="entry name" value="SBP-TYPE DOMAIN-CONTAINING PROTEIN"/>
    <property type="match status" value="1"/>
</dbReference>
<evidence type="ECO:0000256" key="10">
    <source>
        <dbReference type="SAM" id="MobiDB-lite"/>
    </source>
</evidence>
<organism evidence="12">
    <name type="scientific">Litchi chinensis</name>
    <name type="common">Lychee</name>
    <dbReference type="NCBI Taxonomy" id="151069"/>
    <lineage>
        <taxon>Eukaryota</taxon>
        <taxon>Viridiplantae</taxon>
        <taxon>Streptophyta</taxon>
        <taxon>Embryophyta</taxon>
        <taxon>Tracheophyta</taxon>
        <taxon>Spermatophyta</taxon>
        <taxon>Magnoliopsida</taxon>
        <taxon>eudicotyledons</taxon>
        <taxon>Gunneridae</taxon>
        <taxon>Pentapetalae</taxon>
        <taxon>rosids</taxon>
        <taxon>malvids</taxon>
        <taxon>Sapindales</taxon>
        <taxon>Sapindaceae</taxon>
        <taxon>Litchi</taxon>
    </lineage>
</organism>
<dbReference type="Pfam" id="PF03110">
    <property type="entry name" value="SBP"/>
    <property type="match status" value="1"/>
</dbReference>
<accession>A0A2R4K340</accession>
<dbReference type="Gene3D" id="4.10.1100.10">
    <property type="entry name" value="Transcription factor, SBP-box domain"/>
    <property type="match status" value="1"/>
</dbReference>
<keyword evidence="2" id="KW-0479">Metal-binding</keyword>
<keyword evidence="7" id="KW-0804">Transcription</keyword>
<dbReference type="GO" id="GO:0003677">
    <property type="term" value="F:DNA binding"/>
    <property type="evidence" value="ECO:0007669"/>
    <property type="project" value="UniProtKB-KW"/>
</dbReference>
<dbReference type="InterPro" id="IPR036893">
    <property type="entry name" value="SBP_sf"/>
</dbReference>
<evidence type="ECO:0000256" key="4">
    <source>
        <dbReference type="ARBA" id="ARBA00022833"/>
    </source>
</evidence>
<evidence type="ECO:0000256" key="3">
    <source>
        <dbReference type="ARBA" id="ARBA00022771"/>
    </source>
</evidence>
<keyword evidence="3 9" id="KW-0863">Zinc-finger</keyword>
<protein>
    <submittedName>
        <fullName evidence="12">Squamosa promoter binding-like protein</fullName>
    </submittedName>
</protein>
<gene>
    <name evidence="12" type="primary">SPL-6</name>
</gene>
<evidence type="ECO:0000313" key="12">
    <source>
        <dbReference type="EMBL" id="AVV48327.1"/>
    </source>
</evidence>
<feature type="region of interest" description="Disordered" evidence="10">
    <location>
        <begin position="69"/>
        <end position="105"/>
    </location>
</feature>
<keyword evidence="8" id="KW-0539">Nucleus</keyword>
<sequence>MENGNNSNNLSFDSMWTLNNHSRFDWSNSTSTLYATTATDTSSNTTAAATNAHSEDSAAHALVMFPHSLNNNHHHNHHHHQQQHQHHHHHHHHHHNHQSLYAGDGSNLHPDPHLMCLKLGKRHYFEDSSASMADRHVGSFSLVKRGKTYYSFGAVASTDGGGGGGVGSVGVGMGMGPSTSSPAVLGAPASVPRCQVEGCHVALINAKDYHRRHKVCEMHSKAPKVVVLGLEQRFCQQCSRFHVVSEFDDSKRSCRRRLAGHNERRRKSSHDSVSRNCSQVNKLMAGRFPYIASPTGRALSLLSSKASVAADSWVSASDLSSRCSDALRELIVENRTATILARHFVVDPDYWHSSHHVMDQDPAGECQQTQTGLSNSFISHQTQMQLTEPHGWVRLQETGNTHVTLDLMQAPSGQFELLSLKGKAKEEEEECSELWNSFEGSGHVG</sequence>
<evidence type="ECO:0000256" key="7">
    <source>
        <dbReference type="ARBA" id="ARBA00023163"/>
    </source>
</evidence>
<dbReference type="GO" id="GO:0005634">
    <property type="term" value="C:nucleus"/>
    <property type="evidence" value="ECO:0007669"/>
    <property type="project" value="UniProtKB-SubCell"/>
</dbReference>